<feature type="transmembrane region" description="Helical" evidence="6">
    <location>
        <begin position="379"/>
        <end position="398"/>
    </location>
</feature>
<feature type="transmembrane region" description="Helical" evidence="6">
    <location>
        <begin position="176"/>
        <end position="196"/>
    </location>
</feature>
<name>A0AAV3SEP8_HALDO</name>
<keyword evidence="3 6" id="KW-0812">Transmembrane</keyword>
<feature type="transmembrane region" description="Helical" evidence="6">
    <location>
        <begin position="317"/>
        <end position="340"/>
    </location>
</feature>
<dbReference type="PROSITE" id="PS50850">
    <property type="entry name" value="MFS"/>
    <property type="match status" value="1"/>
</dbReference>
<comment type="subcellular location">
    <subcellularLocation>
        <location evidence="1">Cell membrane</location>
        <topology evidence="1">Multi-pass membrane protein</topology>
    </subcellularLocation>
</comment>
<dbReference type="PANTHER" id="PTHR43124:SF3">
    <property type="entry name" value="CHLORAMPHENICOL EFFLUX PUMP RV0191"/>
    <property type="match status" value="1"/>
</dbReference>
<gene>
    <name evidence="8" type="ORF">GCM10008985_08650</name>
</gene>
<dbReference type="AlphaFoldDB" id="A0AAV3SEP8"/>
<feature type="transmembrane region" description="Helical" evidence="6">
    <location>
        <begin position="91"/>
        <end position="109"/>
    </location>
</feature>
<dbReference type="InterPro" id="IPR050189">
    <property type="entry name" value="MFS_Efflux_Transporters"/>
</dbReference>
<keyword evidence="5 6" id="KW-0472">Membrane</keyword>
<dbReference type="Proteomes" id="UP001500962">
    <property type="component" value="Unassembled WGS sequence"/>
</dbReference>
<evidence type="ECO:0000259" key="7">
    <source>
        <dbReference type="PROSITE" id="PS50850"/>
    </source>
</evidence>
<protein>
    <submittedName>
        <fullName evidence="8">MFS transporter</fullName>
    </submittedName>
</protein>
<feature type="transmembrane region" description="Helical" evidence="6">
    <location>
        <begin position="115"/>
        <end position="138"/>
    </location>
</feature>
<organism evidence="8 9">
    <name type="scientific">Halococcus dombrowskii</name>
    <dbReference type="NCBI Taxonomy" id="179637"/>
    <lineage>
        <taxon>Archaea</taxon>
        <taxon>Methanobacteriati</taxon>
        <taxon>Methanobacteriota</taxon>
        <taxon>Stenosarchaea group</taxon>
        <taxon>Halobacteria</taxon>
        <taxon>Halobacteriales</taxon>
        <taxon>Halococcaceae</taxon>
        <taxon>Halococcus</taxon>
    </lineage>
</organism>
<reference evidence="8" key="2">
    <citation type="submission" date="2023-12" db="EMBL/GenBank/DDBJ databases">
        <authorList>
            <person name="Sun Q."/>
            <person name="Inoue M."/>
        </authorList>
    </citation>
    <scope>NUCLEOTIDE SEQUENCE</scope>
    <source>
        <strain evidence="8">JCM 12289</strain>
    </source>
</reference>
<evidence type="ECO:0000256" key="1">
    <source>
        <dbReference type="ARBA" id="ARBA00004651"/>
    </source>
</evidence>
<feature type="transmembrane region" description="Helical" evidence="6">
    <location>
        <begin position="254"/>
        <end position="274"/>
    </location>
</feature>
<dbReference type="Pfam" id="PF07690">
    <property type="entry name" value="MFS_1"/>
    <property type="match status" value="1"/>
</dbReference>
<feature type="transmembrane region" description="Helical" evidence="6">
    <location>
        <begin position="150"/>
        <end position="170"/>
    </location>
</feature>
<evidence type="ECO:0000313" key="8">
    <source>
        <dbReference type="EMBL" id="GAA0455107.1"/>
    </source>
</evidence>
<dbReference type="Gene3D" id="1.20.1250.20">
    <property type="entry name" value="MFS general substrate transporter like domains"/>
    <property type="match status" value="2"/>
</dbReference>
<feature type="transmembrane region" description="Helical" evidence="6">
    <location>
        <begin position="352"/>
        <end position="373"/>
    </location>
</feature>
<dbReference type="InterPro" id="IPR036259">
    <property type="entry name" value="MFS_trans_sf"/>
</dbReference>
<keyword evidence="2" id="KW-1003">Cell membrane</keyword>
<evidence type="ECO:0000256" key="6">
    <source>
        <dbReference type="SAM" id="Phobius"/>
    </source>
</evidence>
<feature type="transmembrane region" description="Helical" evidence="6">
    <location>
        <begin position="24"/>
        <end position="44"/>
    </location>
</feature>
<comment type="caution">
    <text evidence="8">The sequence shown here is derived from an EMBL/GenBank/DDBJ whole genome shotgun (WGS) entry which is preliminary data.</text>
</comment>
<accession>A0AAV3SEP8</accession>
<evidence type="ECO:0000256" key="4">
    <source>
        <dbReference type="ARBA" id="ARBA00022989"/>
    </source>
</evidence>
<sequence>MEVSTFYQPTGLPDTVKRVWDYRVTLVALCTLAFFATMVARLVISPVVPEIVETFGSSTGVLGLALTGLWMAYAFAQFPSGVLADRYGERIIILVAVGLTTVASALLALSPSMPVFLVLTLILGGVAGLHYSVATTLLTRELNNIGTAIGLHNSGAPLAGLLAPIAAAAVSQRFGWRAAIALGAVAALPVFVLFRWKVRPTEPARPEQPMGDRFALKPVVELLSRRKIAFTAVLAFLFEFVWQATASFLPTFLIAYHGYSVTFASTLFSAYFVIQGLTQPGVGSLSDRYGREETAGLCAVLGIGGFTLLLVGSRLAVLLVGIVLVGVSMGWGAALLPRFVDNLSNEERGAGFGLVRTTYMMLSATGSVVVGTIAETAGWGIAFGTFVVFLSVICLSLVGNRVLDLGF</sequence>
<dbReference type="PANTHER" id="PTHR43124">
    <property type="entry name" value="PURINE EFFLUX PUMP PBUE"/>
    <property type="match status" value="1"/>
</dbReference>
<dbReference type="InterPro" id="IPR011701">
    <property type="entry name" value="MFS"/>
</dbReference>
<keyword evidence="4 6" id="KW-1133">Transmembrane helix</keyword>
<feature type="transmembrane region" description="Helical" evidence="6">
    <location>
        <begin position="64"/>
        <end position="84"/>
    </location>
</feature>
<evidence type="ECO:0000256" key="2">
    <source>
        <dbReference type="ARBA" id="ARBA00022475"/>
    </source>
</evidence>
<evidence type="ECO:0000256" key="3">
    <source>
        <dbReference type="ARBA" id="ARBA00022692"/>
    </source>
</evidence>
<dbReference type="GO" id="GO:0005886">
    <property type="term" value="C:plasma membrane"/>
    <property type="evidence" value="ECO:0007669"/>
    <property type="project" value="UniProtKB-SubCell"/>
</dbReference>
<dbReference type="InterPro" id="IPR020846">
    <property type="entry name" value="MFS_dom"/>
</dbReference>
<feature type="transmembrane region" description="Helical" evidence="6">
    <location>
        <begin position="294"/>
        <end position="311"/>
    </location>
</feature>
<dbReference type="CDD" id="cd17325">
    <property type="entry name" value="MFS_MdtG_SLC18_like"/>
    <property type="match status" value="1"/>
</dbReference>
<dbReference type="GO" id="GO:0022857">
    <property type="term" value="F:transmembrane transporter activity"/>
    <property type="evidence" value="ECO:0007669"/>
    <property type="project" value="InterPro"/>
</dbReference>
<evidence type="ECO:0000313" key="9">
    <source>
        <dbReference type="Proteomes" id="UP001500962"/>
    </source>
</evidence>
<dbReference type="EMBL" id="BAAADN010000017">
    <property type="protein sequence ID" value="GAA0455107.1"/>
    <property type="molecule type" value="Genomic_DNA"/>
</dbReference>
<dbReference type="SUPFAM" id="SSF103473">
    <property type="entry name" value="MFS general substrate transporter"/>
    <property type="match status" value="1"/>
</dbReference>
<evidence type="ECO:0000256" key="5">
    <source>
        <dbReference type="ARBA" id="ARBA00023136"/>
    </source>
</evidence>
<feature type="domain" description="Major facilitator superfamily (MFS) profile" evidence="7">
    <location>
        <begin position="26"/>
        <end position="407"/>
    </location>
</feature>
<proteinExistence type="predicted"/>
<feature type="transmembrane region" description="Helical" evidence="6">
    <location>
        <begin position="228"/>
        <end position="248"/>
    </location>
</feature>
<reference evidence="8" key="1">
    <citation type="journal article" date="2014" name="Int. J. Syst. Evol. Microbiol.">
        <title>Complete genome sequence of Corynebacterium casei LMG S-19264T (=DSM 44701T), isolated from a smear-ripened cheese.</title>
        <authorList>
            <consortium name="US DOE Joint Genome Institute (JGI-PGF)"/>
            <person name="Walter F."/>
            <person name="Albersmeier A."/>
            <person name="Kalinowski J."/>
            <person name="Ruckert C."/>
        </authorList>
    </citation>
    <scope>NUCLEOTIDE SEQUENCE</scope>
    <source>
        <strain evidence="8">JCM 12289</strain>
    </source>
</reference>